<name>A0A250FVH6_9FLAO</name>
<dbReference type="AlphaFoldDB" id="A0A250FVH6"/>
<dbReference type="RefSeq" id="WP_095895621.1">
    <property type="nucleotide sequence ID" value="NZ_CP022387.1"/>
</dbReference>
<dbReference type="Proteomes" id="UP000217348">
    <property type="component" value="Chromosome"/>
</dbReference>
<evidence type="ECO:0000313" key="2">
    <source>
        <dbReference type="Proteomes" id="UP000217348"/>
    </source>
</evidence>
<organism evidence="1 2">
    <name type="scientific">Capnocytophaga stomatis</name>
    <dbReference type="NCBI Taxonomy" id="1848904"/>
    <lineage>
        <taxon>Bacteria</taxon>
        <taxon>Pseudomonadati</taxon>
        <taxon>Bacteroidota</taxon>
        <taxon>Flavobacteriia</taxon>
        <taxon>Flavobacteriales</taxon>
        <taxon>Flavobacteriaceae</taxon>
        <taxon>Capnocytophaga</taxon>
    </lineage>
</organism>
<gene>
    <name evidence="1" type="ORF">CGC58_05255</name>
</gene>
<dbReference type="OrthoDB" id="1150770at2"/>
<reference evidence="2" key="1">
    <citation type="submission" date="2017-06" db="EMBL/GenBank/DDBJ databases">
        <title>Capnocytophaga spp. assemblies.</title>
        <authorList>
            <person name="Gulvik C.A."/>
        </authorList>
    </citation>
    <scope>NUCLEOTIDE SEQUENCE [LARGE SCALE GENOMIC DNA]</scope>
    <source>
        <strain evidence="2">H2177</strain>
    </source>
</reference>
<proteinExistence type="predicted"/>
<accession>A0A250FVH6</accession>
<dbReference type="KEGG" id="csto:CGC58_05255"/>
<sequence>MEPMKLDEIPDEIFLEDIYDLTENIPKEFPTWLKQIEQQTGVKAEYIRFTDFVENADDEESSEEFVGYFYTMSNQQMYRYSSENDILTIIPVDKKRLTIQDTFSLRVLHLLK</sequence>
<evidence type="ECO:0000313" key="1">
    <source>
        <dbReference type="EMBL" id="ATA89179.1"/>
    </source>
</evidence>
<dbReference type="EMBL" id="CP022387">
    <property type="protein sequence ID" value="ATA89179.1"/>
    <property type="molecule type" value="Genomic_DNA"/>
</dbReference>
<protein>
    <submittedName>
        <fullName evidence="1">Uncharacterized protein</fullName>
    </submittedName>
</protein>